<dbReference type="GO" id="GO:0071555">
    <property type="term" value="P:cell wall organization"/>
    <property type="evidence" value="ECO:0007669"/>
    <property type="project" value="UniProtKB-KW"/>
</dbReference>
<dbReference type="PANTHER" id="PTHR30627">
    <property type="entry name" value="PEPTIDOGLYCAN D,D-TRANSPEPTIDASE"/>
    <property type="match status" value="1"/>
</dbReference>
<evidence type="ECO:0000313" key="15">
    <source>
        <dbReference type="Proteomes" id="UP000823635"/>
    </source>
</evidence>
<evidence type="ECO:0000256" key="2">
    <source>
        <dbReference type="ARBA" id="ARBA00004236"/>
    </source>
</evidence>
<keyword evidence="5 11" id="KW-0812">Transmembrane</keyword>
<keyword evidence="8 11" id="KW-1133">Transmembrane helix</keyword>
<gene>
    <name evidence="14" type="ORF">IAC68_00635</name>
</gene>
<dbReference type="Proteomes" id="UP000823635">
    <property type="component" value="Unassembled WGS sequence"/>
</dbReference>
<dbReference type="GO" id="GO:0009252">
    <property type="term" value="P:peptidoglycan biosynthetic process"/>
    <property type="evidence" value="ECO:0007669"/>
    <property type="project" value="UniProtKB-KW"/>
</dbReference>
<evidence type="ECO:0000256" key="10">
    <source>
        <dbReference type="ARBA" id="ARBA00023316"/>
    </source>
</evidence>
<proteinExistence type="predicted"/>
<dbReference type="GO" id="GO:0005886">
    <property type="term" value="C:plasma membrane"/>
    <property type="evidence" value="ECO:0007669"/>
    <property type="project" value="UniProtKB-SubCell"/>
</dbReference>
<dbReference type="InterPro" id="IPR005311">
    <property type="entry name" value="PBP_dimer"/>
</dbReference>
<keyword evidence="7" id="KW-0573">Peptidoglycan synthesis</keyword>
<dbReference type="Gene3D" id="3.30.1390.30">
    <property type="entry name" value="Penicillin-binding protein 2a, domain 3"/>
    <property type="match status" value="1"/>
</dbReference>
<evidence type="ECO:0000256" key="7">
    <source>
        <dbReference type="ARBA" id="ARBA00022984"/>
    </source>
</evidence>
<evidence type="ECO:0000256" key="1">
    <source>
        <dbReference type="ARBA" id="ARBA00004167"/>
    </source>
</evidence>
<dbReference type="GO" id="GO:0008360">
    <property type="term" value="P:regulation of cell shape"/>
    <property type="evidence" value="ECO:0007669"/>
    <property type="project" value="UniProtKB-KW"/>
</dbReference>
<dbReference type="EMBL" id="JADINB010000015">
    <property type="protein sequence ID" value="MBO8428427.1"/>
    <property type="molecule type" value="Genomic_DNA"/>
</dbReference>
<evidence type="ECO:0000256" key="11">
    <source>
        <dbReference type="SAM" id="Phobius"/>
    </source>
</evidence>
<sequence>MNGKSQILIIGVVIVCLVLVTRLFFLQIVDEEYKISAENNAYKYITIYPVRGLILDRNGNILVSNKNSYDIMVTPVDLQPFDTAALCRIFSIKKEFVREKIAGYKKNRRKIGYQSVVFLKQVSEREYGVFLEQSYKFPGFSGVSKSMRDYPYNAGANLFGYTTEVSEEFLEKNPSYRMGDYVGASGLELSYESVLKGEKGYTIMQRDVHNRILSPLAGGAYDKDAVPGKDIVTTIDGELQQYGEYLMQNKIGSVVAIEPSSGEILSLISSPGIEISKIANISKYYNQIINDPLKPMFNRAVMSAYPPGSVFKIVNGLIGLQEGVITEESRFPCRGGYYYTPTRILRCHAHRSPLDFSHAIMMSCNAYFCYVLKGILENPEYGNMDESFTKWRDYVESMGFGKKLGSDFPAELGGTLPTADTYNKIYGRGSWKSSTVISLSIGQGEIGTTPLHLANLAATIANRGYYITPHLVKSIPDSTICERYTKRNYTAIDSKYFDPVVEGMYMAVNSRPGEGGTATRAKVEGLDICGKTGTAQNPHGKDNAVFICFAPRENPKIAVAVYIENAGFGGTWAAPVASLIVEKYLTGTITRPELEKYMAETNLIP</sequence>
<dbReference type="InterPro" id="IPR012338">
    <property type="entry name" value="Beta-lactam/transpept-like"/>
</dbReference>
<reference evidence="14" key="1">
    <citation type="submission" date="2020-10" db="EMBL/GenBank/DDBJ databases">
        <authorList>
            <person name="Gilroy R."/>
        </authorList>
    </citation>
    <scope>NUCLEOTIDE SEQUENCE</scope>
    <source>
        <strain evidence="14">15467</strain>
    </source>
</reference>
<evidence type="ECO:0000259" key="12">
    <source>
        <dbReference type="Pfam" id="PF00905"/>
    </source>
</evidence>
<keyword evidence="6" id="KW-0133">Cell shape</keyword>
<organism evidence="14 15">
    <name type="scientific">Candidatus Egerieousia excrementavium</name>
    <dbReference type="NCBI Taxonomy" id="2840778"/>
    <lineage>
        <taxon>Bacteria</taxon>
        <taxon>Pseudomonadati</taxon>
        <taxon>Bacteroidota</taxon>
        <taxon>Bacteroidia</taxon>
        <taxon>Bacteroidales</taxon>
        <taxon>Candidatus Egerieousia</taxon>
    </lineage>
</organism>
<comment type="caution">
    <text evidence="14">The sequence shown here is derived from an EMBL/GenBank/DDBJ whole genome shotgun (WGS) entry which is preliminary data.</text>
</comment>
<evidence type="ECO:0000256" key="3">
    <source>
        <dbReference type="ARBA" id="ARBA00022475"/>
    </source>
</evidence>
<reference evidence="14" key="2">
    <citation type="journal article" date="2021" name="PeerJ">
        <title>Extensive microbial diversity within the chicken gut microbiome revealed by metagenomics and culture.</title>
        <authorList>
            <person name="Gilroy R."/>
            <person name="Ravi A."/>
            <person name="Getino M."/>
            <person name="Pursley I."/>
            <person name="Horton D.L."/>
            <person name="Alikhan N.F."/>
            <person name="Baker D."/>
            <person name="Gharbi K."/>
            <person name="Hall N."/>
            <person name="Watson M."/>
            <person name="Adriaenssens E.M."/>
            <person name="Foster-Nyarko E."/>
            <person name="Jarju S."/>
            <person name="Secka A."/>
            <person name="Antonio M."/>
            <person name="Oren A."/>
            <person name="Chaudhuri R.R."/>
            <person name="La Ragione R."/>
            <person name="Hildebrand F."/>
            <person name="Pallen M.J."/>
        </authorList>
    </citation>
    <scope>NUCLEOTIDE SEQUENCE</scope>
    <source>
        <strain evidence="14">15467</strain>
    </source>
</reference>
<keyword evidence="9 11" id="KW-0472">Membrane</keyword>
<dbReference type="SUPFAM" id="SSF56519">
    <property type="entry name" value="Penicillin binding protein dimerisation domain"/>
    <property type="match status" value="1"/>
</dbReference>
<accession>A0A9D9DK66</accession>
<feature type="domain" description="Penicillin-binding protein transpeptidase" evidence="12">
    <location>
        <begin position="252"/>
        <end position="581"/>
    </location>
</feature>
<evidence type="ECO:0000256" key="9">
    <source>
        <dbReference type="ARBA" id="ARBA00023136"/>
    </source>
</evidence>
<feature type="domain" description="Penicillin-binding protein dimerisation" evidence="13">
    <location>
        <begin position="47"/>
        <end position="214"/>
    </location>
</feature>
<dbReference type="GO" id="GO:0008658">
    <property type="term" value="F:penicillin binding"/>
    <property type="evidence" value="ECO:0007669"/>
    <property type="project" value="InterPro"/>
</dbReference>
<keyword evidence="3" id="KW-1003">Cell membrane</keyword>
<evidence type="ECO:0000256" key="5">
    <source>
        <dbReference type="ARBA" id="ARBA00022692"/>
    </source>
</evidence>
<dbReference type="SUPFAM" id="SSF56601">
    <property type="entry name" value="beta-lactamase/transpeptidase-like"/>
    <property type="match status" value="1"/>
</dbReference>
<comment type="subcellular location">
    <subcellularLocation>
        <location evidence="2">Cell membrane</location>
    </subcellularLocation>
    <subcellularLocation>
        <location evidence="1">Membrane</location>
        <topology evidence="1">Single-pass membrane protein</topology>
    </subcellularLocation>
</comment>
<keyword evidence="4" id="KW-0645">Protease</keyword>
<dbReference type="InterPro" id="IPR036138">
    <property type="entry name" value="PBP_dimer_sf"/>
</dbReference>
<evidence type="ECO:0000313" key="14">
    <source>
        <dbReference type="EMBL" id="MBO8428427.1"/>
    </source>
</evidence>
<keyword evidence="4" id="KW-0378">Hydrolase</keyword>
<dbReference type="Gene3D" id="3.90.1310.10">
    <property type="entry name" value="Penicillin-binding protein 2a (Domain 2)"/>
    <property type="match status" value="1"/>
</dbReference>
<evidence type="ECO:0000256" key="8">
    <source>
        <dbReference type="ARBA" id="ARBA00022989"/>
    </source>
</evidence>
<evidence type="ECO:0000259" key="13">
    <source>
        <dbReference type="Pfam" id="PF03717"/>
    </source>
</evidence>
<feature type="transmembrane region" description="Helical" evidence="11">
    <location>
        <begin position="7"/>
        <end position="29"/>
    </location>
</feature>
<protein>
    <submittedName>
        <fullName evidence="14">Penicillin-binding protein 2</fullName>
    </submittedName>
</protein>
<dbReference type="PANTHER" id="PTHR30627:SF2">
    <property type="entry name" value="PEPTIDOGLYCAN D,D-TRANSPEPTIDASE MRDA"/>
    <property type="match status" value="1"/>
</dbReference>
<dbReference type="Pfam" id="PF00905">
    <property type="entry name" value="Transpeptidase"/>
    <property type="match status" value="1"/>
</dbReference>
<keyword evidence="4" id="KW-0121">Carboxypeptidase</keyword>
<dbReference type="GO" id="GO:0071972">
    <property type="term" value="F:peptidoglycan L,D-transpeptidase activity"/>
    <property type="evidence" value="ECO:0007669"/>
    <property type="project" value="TreeGrafter"/>
</dbReference>
<dbReference type="InterPro" id="IPR001460">
    <property type="entry name" value="PCN-bd_Tpept"/>
</dbReference>
<dbReference type="Pfam" id="PF03717">
    <property type="entry name" value="PBP_dimer"/>
    <property type="match status" value="1"/>
</dbReference>
<dbReference type="InterPro" id="IPR050515">
    <property type="entry name" value="Beta-lactam/transpept"/>
</dbReference>
<dbReference type="Gene3D" id="3.40.710.10">
    <property type="entry name" value="DD-peptidase/beta-lactamase superfamily"/>
    <property type="match status" value="1"/>
</dbReference>
<evidence type="ECO:0000256" key="4">
    <source>
        <dbReference type="ARBA" id="ARBA00022645"/>
    </source>
</evidence>
<dbReference type="AlphaFoldDB" id="A0A9D9DK66"/>
<keyword evidence="10" id="KW-0961">Cell wall biogenesis/degradation</keyword>
<evidence type="ECO:0000256" key="6">
    <source>
        <dbReference type="ARBA" id="ARBA00022960"/>
    </source>
</evidence>
<name>A0A9D9DK66_9BACT</name>